<dbReference type="GeneTree" id="ENSGT00940000156445"/>
<evidence type="ECO:0000256" key="7">
    <source>
        <dbReference type="ARBA" id="ARBA00022679"/>
    </source>
</evidence>
<dbReference type="Ensembl" id="ENSMMUT00000080173.1">
    <property type="protein sequence ID" value="ENSMMUP00000062545.1"/>
    <property type="gene ID" value="ENSMMUG00000030914.3"/>
</dbReference>
<evidence type="ECO:0000256" key="10">
    <source>
        <dbReference type="ARBA" id="ARBA00022777"/>
    </source>
</evidence>
<dbReference type="VGNC" id="VGNC:82237">
    <property type="gene designation" value="SIK2"/>
</dbReference>
<evidence type="ECO:0000313" key="22">
    <source>
        <dbReference type="Proteomes" id="UP000006718"/>
    </source>
</evidence>
<dbReference type="STRING" id="9544.ENSMMUP00000062545"/>
<reference evidence="21" key="4">
    <citation type="submission" date="2025-09" db="UniProtKB">
        <authorList>
            <consortium name="Ensembl"/>
        </authorList>
    </citation>
    <scope>IDENTIFICATION</scope>
    <source>
        <strain evidence="21">17573</strain>
    </source>
</reference>
<feature type="binding site" evidence="16 17">
    <location>
        <position position="155"/>
    </location>
    <ligand>
        <name>ATP</name>
        <dbReference type="ChEBI" id="CHEBI:30616"/>
    </ligand>
</feature>
<feature type="region of interest" description="Disordered" evidence="18">
    <location>
        <begin position="848"/>
        <end position="882"/>
    </location>
</feature>
<comment type="cofactor">
    <cofactor evidence="1">
        <name>Mg(2+)</name>
        <dbReference type="ChEBI" id="CHEBI:18420"/>
    </cofactor>
</comment>
<dbReference type="PANTHER" id="PTHR24346:SF38">
    <property type="entry name" value="NON-SPECIFIC SERINE_THREONINE PROTEIN KINASE"/>
    <property type="match status" value="1"/>
</dbReference>
<evidence type="ECO:0000259" key="19">
    <source>
        <dbReference type="PROSITE" id="PS50011"/>
    </source>
</evidence>
<feature type="compositionally biased region" description="Pro residues" evidence="18">
    <location>
        <begin position="928"/>
        <end position="940"/>
    </location>
</feature>
<dbReference type="PIRSF" id="PIRSF037014">
    <property type="entry name" value="Ser/Thr_PK_SNF1-like"/>
    <property type="match status" value="1"/>
</dbReference>
<dbReference type="GO" id="GO:0000287">
    <property type="term" value="F:magnesium ion binding"/>
    <property type="evidence" value="ECO:0007669"/>
    <property type="project" value="Ensembl"/>
</dbReference>
<keyword evidence="4" id="KW-0963">Cytoplasm</keyword>
<evidence type="ECO:0000256" key="17">
    <source>
        <dbReference type="PROSITE-ProRule" id="PRU10141"/>
    </source>
</evidence>
<dbReference type="FunFam" id="1.10.510.10:FF:000154">
    <property type="entry name" value="Serine/threonine-protein kinase SIK2"/>
    <property type="match status" value="1"/>
</dbReference>
<dbReference type="InParanoid" id="A0A5F7ZBJ6"/>
<dbReference type="SUPFAM" id="SSF56112">
    <property type="entry name" value="Protein kinase-like (PK-like)"/>
    <property type="match status" value="1"/>
</dbReference>
<evidence type="ECO:0000313" key="23">
    <source>
        <dbReference type="VGNC" id="VGNC:82237"/>
    </source>
</evidence>
<evidence type="ECO:0000256" key="4">
    <source>
        <dbReference type="ARBA" id="ARBA00022490"/>
    </source>
</evidence>
<dbReference type="InterPro" id="IPR011009">
    <property type="entry name" value="Kinase-like_dom_sf"/>
</dbReference>
<feature type="region of interest" description="Disordered" evidence="18">
    <location>
        <begin position="750"/>
        <end position="772"/>
    </location>
</feature>
<dbReference type="InterPro" id="IPR008271">
    <property type="entry name" value="Ser/Thr_kinase_AS"/>
</dbReference>
<dbReference type="PROSITE" id="PS00108">
    <property type="entry name" value="PROTEIN_KINASE_ST"/>
    <property type="match status" value="1"/>
</dbReference>
<dbReference type="GO" id="GO:0004674">
    <property type="term" value="F:protein serine/threonine kinase activity"/>
    <property type="evidence" value="ECO:0000318"/>
    <property type="project" value="GO_Central"/>
</dbReference>
<proteinExistence type="predicted"/>
<dbReference type="EC" id="2.7.11.1" evidence="3"/>
<name>A0A5F7ZBJ6_MACMU</name>
<feature type="domain" description="UBA" evidence="20">
    <location>
        <begin position="401"/>
        <end position="441"/>
    </location>
</feature>
<protein>
    <recommendedName>
        <fullName evidence="3">non-specific serine/threonine protein kinase</fullName>
        <ecNumber evidence="3">2.7.11.1</ecNumber>
    </recommendedName>
</protein>
<evidence type="ECO:0000256" key="18">
    <source>
        <dbReference type="SAM" id="MobiDB-lite"/>
    </source>
</evidence>
<dbReference type="FunCoup" id="A0A5F7ZBJ6">
    <property type="interactions" value="2353"/>
</dbReference>
<dbReference type="Bgee" id="ENSMMUG00000030914">
    <property type="expression patterns" value="Expressed in adipose tissue and 21 other cell types or tissues"/>
</dbReference>
<dbReference type="AlphaFoldDB" id="A0A5F7ZBJ6"/>
<reference evidence="21" key="2">
    <citation type="submission" date="2019-01" db="EMBL/GenBank/DDBJ databases">
        <authorList>
            <person name="Graves T."/>
            <person name="Eichler E.E."/>
            <person name="Wilson R.K."/>
        </authorList>
    </citation>
    <scope>NUCLEOTIDE SEQUENCE [LARGE SCALE GENOMIC DNA]</scope>
    <source>
        <strain evidence="21">17573</strain>
    </source>
</reference>
<dbReference type="SMART" id="SM00220">
    <property type="entry name" value="S_TKc"/>
    <property type="match status" value="1"/>
</dbReference>
<evidence type="ECO:0000256" key="13">
    <source>
        <dbReference type="ARBA" id="ARBA00047899"/>
    </source>
</evidence>
<dbReference type="InterPro" id="IPR017090">
    <property type="entry name" value="Ser/Thr_kinase_SIK1/2"/>
</dbReference>
<dbReference type="PANTHER" id="PTHR24346">
    <property type="entry name" value="MAP/MICROTUBULE AFFINITY-REGULATING KINASE"/>
    <property type="match status" value="1"/>
</dbReference>
<comment type="subcellular location">
    <subcellularLocation>
        <location evidence="2">Cytoplasm</location>
    </subcellularLocation>
</comment>
<dbReference type="PROSITE" id="PS50011">
    <property type="entry name" value="PROTEIN_KINASE_DOM"/>
    <property type="match status" value="1"/>
</dbReference>
<feature type="active site" description="Proton acceptor" evidence="15">
    <location>
        <position position="248"/>
    </location>
</feature>
<feature type="region of interest" description="Disordered" evidence="18">
    <location>
        <begin position="670"/>
        <end position="692"/>
    </location>
</feature>
<keyword evidence="5" id="KW-0723">Serine/threonine-protein kinase</keyword>
<evidence type="ECO:0000256" key="11">
    <source>
        <dbReference type="ARBA" id="ARBA00022840"/>
    </source>
</evidence>
<evidence type="ECO:0000256" key="16">
    <source>
        <dbReference type="PIRSR" id="PIRSR037014-2"/>
    </source>
</evidence>
<feature type="region of interest" description="Disordered" evidence="18">
    <location>
        <begin position="959"/>
        <end position="998"/>
    </location>
</feature>
<dbReference type="Gene3D" id="1.10.510.10">
    <property type="entry name" value="Transferase(Phosphotransferase) domain 1"/>
    <property type="match status" value="1"/>
</dbReference>
<dbReference type="Pfam" id="PF23312">
    <property type="entry name" value="UBA_SIK3"/>
    <property type="match status" value="1"/>
</dbReference>
<dbReference type="GO" id="GO:0005789">
    <property type="term" value="C:endoplasmic reticulum membrane"/>
    <property type="evidence" value="ECO:0007669"/>
    <property type="project" value="Ensembl"/>
</dbReference>
<evidence type="ECO:0000259" key="20">
    <source>
        <dbReference type="PROSITE" id="PS50030"/>
    </source>
</evidence>
<evidence type="ECO:0000256" key="15">
    <source>
        <dbReference type="PIRSR" id="PIRSR037014-1"/>
    </source>
</evidence>
<dbReference type="InterPro" id="IPR057380">
    <property type="entry name" value="UBA_SIK1/2/3"/>
</dbReference>
<evidence type="ECO:0000256" key="12">
    <source>
        <dbReference type="ARBA" id="ARBA00022842"/>
    </source>
</evidence>
<dbReference type="GO" id="GO:0005737">
    <property type="term" value="C:cytoplasm"/>
    <property type="evidence" value="ECO:0000318"/>
    <property type="project" value="GO_Central"/>
</dbReference>
<feature type="region of interest" description="Disordered" evidence="18">
    <location>
        <begin position="1"/>
        <end position="85"/>
    </location>
</feature>
<evidence type="ECO:0000256" key="9">
    <source>
        <dbReference type="ARBA" id="ARBA00022741"/>
    </source>
</evidence>
<dbReference type="VEuPathDB" id="HostDB:ENSMMUG00000030914"/>
<keyword evidence="9 16" id="KW-0547">Nucleotide-binding</keyword>
<comment type="catalytic activity">
    <reaction evidence="13">
        <text>L-threonyl-[protein] + ATP = O-phospho-L-threonyl-[protein] + ADP + H(+)</text>
        <dbReference type="Rhea" id="RHEA:46608"/>
        <dbReference type="Rhea" id="RHEA-COMP:11060"/>
        <dbReference type="Rhea" id="RHEA-COMP:11605"/>
        <dbReference type="ChEBI" id="CHEBI:15378"/>
        <dbReference type="ChEBI" id="CHEBI:30013"/>
        <dbReference type="ChEBI" id="CHEBI:30616"/>
        <dbReference type="ChEBI" id="CHEBI:61977"/>
        <dbReference type="ChEBI" id="CHEBI:456216"/>
        <dbReference type="EC" id="2.7.11.1"/>
    </reaction>
</comment>
<reference evidence="22" key="1">
    <citation type="journal article" date="2007" name="Science">
        <title>Evolutionary and biomedical insights from the rhesus macaque genome.</title>
        <authorList>
            <person name="Gibbs R.A."/>
            <person name="Rogers J."/>
            <person name="Katze M.G."/>
            <person name="Bumgarner R."/>
            <person name="Weinstock G.M."/>
            <person name="Mardis E.R."/>
            <person name="Remington K.A."/>
            <person name="Strausberg R.L."/>
            <person name="Venter J.C."/>
            <person name="Wilson R.K."/>
            <person name="Batzer M.A."/>
            <person name="Bustamante C.D."/>
            <person name="Eichler E.E."/>
            <person name="Hahn M.W."/>
            <person name="Hardison R.C."/>
            <person name="Makova K.D."/>
            <person name="Miller W."/>
            <person name="Milosavljevic A."/>
            <person name="Palermo R.E."/>
            <person name="Siepel A."/>
            <person name="Sikela J.M."/>
            <person name="Attaway T."/>
            <person name="Bell S."/>
            <person name="Bernard K.E."/>
            <person name="Buhay C.J."/>
            <person name="Chandrabose M.N."/>
            <person name="Dao M."/>
            <person name="Davis C."/>
            <person name="Delehaunty K.D."/>
            <person name="Ding Y."/>
            <person name="Dinh H.H."/>
            <person name="Dugan-Rocha S."/>
            <person name="Fulton L.A."/>
            <person name="Gabisi R.A."/>
            <person name="Garner T.T."/>
            <person name="Godfrey J."/>
            <person name="Hawes A.C."/>
            <person name="Hernandez J."/>
            <person name="Hines S."/>
            <person name="Holder M."/>
            <person name="Hume J."/>
            <person name="Jhangiani S.N."/>
            <person name="Joshi V."/>
            <person name="Khan Z.M."/>
            <person name="Kirkness E.F."/>
            <person name="Cree A."/>
            <person name="Fowler R.G."/>
            <person name="Lee S."/>
            <person name="Lewis L.R."/>
            <person name="Li Z."/>
            <person name="Liu Y.-S."/>
            <person name="Moore S.M."/>
            <person name="Muzny D."/>
            <person name="Nazareth L.V."/>
            <person name="Ngo D.N."/>
            <person name="Okwuonu G.O."/>
            <person name="Pai G."/>
            <person name="Parker D."/>
            <person name="Paul H.A."/>
            <person name="Pfannkoch C."/>
            <person name="Pohl C.S."/>
            <person name="Rogers Y.-H.C."/>
            <person name="Ruiz S.J."/>
            <person name="Sabo A."/>
            <person name="Santibanez J."/>
            <person name="Schneider B.W."/>
            <person name="Smith S.M."/>
            <person name="Sodergren E."/>
            <person name="Svatek A.F."/>
            <person name="Utterback T.R."/>
            <person name="Vattathil S."/>
            <person name="Warren W."/>
            <person name="White C.S."/>
            <person name="Chinwalla A.T."/>
            <person name="Feng Y."/>
            <person name="Halpern A.L."/>
            <person name="Hillier L.W."/>
            <person name="Huang X."/>
            <person name="Minx P."/>
            <person name="Nelson J.O."/>
            <person name="Pepin K.H."/>
            <person name="Qin X."/>
            <person name="Sutton G.G."/>
            <person name="Venter E."/>
            <person name="Walenz B.P."/>
            <person name="Wallis J.W."/>
            <person name="Worley K.C."/>
            <person name="Yang S.-P."/>
            <person name="Jones S.M."/>
            <person name="Marra M.A."/>
            <person name="Rocchi M."/>
            <person name="Schein J.E."/>
            <person name="Baertsch R."/>
            <person name="Clarke L."/>
            <person name="Csuros M."/>
            <person name="Glasscock J."/>
            <person name="Harris R.A."/>
            <person name="Havlak P."/>
            <person name="Jackson A.R."/>
            <person name="Jiang H."/>
            <person name="Liu Y."/>
            <person name="Messina D.N."/>
            <person name="Shen Y."/>
            <person name="Song H.X.-Z."/>
            <person name="Wylie T."/>
            <person name="Zhang L."/>
            <person name="Birney E."/>
            <person name="Han K."/>
            <person name="Konkel M.K."/>
            <person name="Lee J."/>
            <person name="Smit A.F.A."/>
            <person name="Ullmer B."/>
            <person name="Wang H."/>
            <person name="Xing J."/>
            <person name="Burhans R."/>
            <person name="Cheng Z."/>
            <person name="Karro J.E."/>
            <person name="Ma J."/>
            <person name="Raney B."/>
            <person name="She X."/>
            <person name="Cox M.J."/>
            <person name="Demuth J.P."/>
            <person name="Dumas L.J."/>
            <person name="Han S.-G."/>
            <person name="Hopkins J."/>
            <person name="Karimpour-Fard A."/>
            <person name="Kim Y.H."/>
            <person name="Pollack J.R."/>
            <person name="Vinar T."/>
            <person name="Addo-Quaye C."/>
            <person name="Degenhardt J."/>
            <person name="Denby A."/>
            <person name="Hubisz M.J."/>
            <person name="Indap A."/>
            <person name="Kosiol C."/>
            <person name="Lahn B.T."/>
            <person name="Lawson H.A."/>
            <person name="Marklein A."/>
            <person name="Nielsen R."/>
            <person name="Vallender E.J."/>
            <person name="Clark A.G."/>
            <person name="Ferguson B."/>
            <person name="Hernandez R.D."/>
            <person name="Hirani K."/>
            <person name="Kehrer-Sawatzki H."/>
            <person name="Kolb J."/>
            <person name="Patil S."/>
            <person name="Pu L.-L."/>
            <person name="Ren Y."/>
            <person name="Smith D.G."/>
            <person name="Wheeler D.A."/>
            <person name="Schenck I."/>
            <person name="Ball E.V."/>
            <person name="Chen R."/>
            <person name="Cooper D.N."/>
            <person name="Giardine B."/>
            <person name="Hsu F."/>
            <person name="Kent W.J."/>
            <person name="Lesk A."/>
            <person name="Nelson D.L."/>
            <person name="O'brien W.E."/>
            <person name="Pruefer K."/>
            <person name="Stenson P.D."/>
            <person name="Wallace J.C."/>
            <person name="Ke H."/>
            <person name="Liu X.-M."/>
            <person name="Wang P."/>
            <person name="Xiang A.P."/>
            <person name="Yang F."/>
            <person name="Barber G.P."/>
            <person name="Haussler D."/>
            <person name="Karolchik D."/>
            <person name="Kern A.D."/>
            <person name="Kuhn R.M."/>
            <person name="Smith K.E."/>
            <person name="Zwieg A.S."/>
        </authorList>
    </citation>
    <scope>NUCLEOTIDE SEQUENCE [LARGE SCALE GENOMIC DNA]</scope>
    <source>
        <strain evidence="22">17573</strain>
    </source>
</reference>
<dbReference type="GO" id="GO:0005634">
    <property type="term" value="C:nucleus"/>
    <property type="evidence" value="ECO:0000318"/>
    <property type="project" value="GO_Central"/>
</dbReference>
<dbReference type="PROSITE" id="PS50030">
    <property type="entry name" value="UBA"/>
    <property type="match status" value="1"/>
</dbReference>
<dbReference type="CDD" id="cd14409">
    <property type="entry name" value="UBA_SIK2"/>
    <property type="match status" value="1"/>
</dbReference>
<dbReference type="GO" id="GO:0035556">
    <property type="term" value="P:intracellular signal transduction"/>
    <property type="evidence" value="ECO:0000318"/>
    <property type="project" value="GO_Central"/>
</dbReference>
<dbReference type="GO" id="GO:0008610">
    <property type="term" value="P:lipid biosynthetic process"/>
    <property type="evidence" value="ECO:0007669"/>
    <property type="project" value="Ensembl"/>
</dbReference>
<keyword evidence="7" id="KW-0808">Transferase</keyword>
<accession>A0A5F7ZBJ6</accession>
<gene>
    <name evidence="21 23" type="primary">SIK2</name>
</gene>
<feature type="compositionally biased region" description="Low complexity" evidence="18">
    <location>
        <begin position="848"/>
        <end position="862"/>
    </location>
</feature>
<evidence type="ECO:0000256" key="1">
    <source>
        <dbReference type="ARBA" id="ARBA00001946"/>
    </source>
</evidence>
<keyword evidence="10" id="KW-0418">Kinase</keyword>
<dbReference type="InterPro" id="IPR000719">
    <property type="entry name" value="Prot_kinase_dom"/>
</dbReference>
<keyword evidence="6" id="KW-0597">Phosphoprotein</keyword>
<dbReference type="Proteomes" id="UP000006718">
    <property type="component" value="Chromosome 14"/>
</dbReference>
<organism evidence="21 22">
    <name type="scientific">Macaca mulatta</name>
    <name type="common">Rhesus macaque</name>
    <dbReference type="NCBI Taxonomy" id="9544"/>
    <lineage>
        <taxon>Eukaryota</taxon>
        <taxon>Metazoa</taxon>
        <taxon>Chordata</taxon>
        <taxon>Craniata</taxon>
        <taxon>Vertebrata</taxon>
        <taxon>Euteleostomi</taxon>
        <taxon>Mammalia</taxon>
        <taxon>Eutheria</taxon>
        <taxon>Euarchontoglires</taxon>
        <taxon>Primates</taxon>
        <taxon>Haplorrhini</taxon>
        <taxon>Catarrhini</taxon>
        <taxon>Cercopithecidae</taxon>
        <taxon>Cercopithecinae</taxon>
        <taxon>Macaca</taxon>
    </lineage>
</organism>
<dbReference type="PROSITE" id="PS00107">
    <property type="entry name" value="PROTEIN_KINASE_ATP"/>
    <property type="match status" value="1"/>
</dbReference>
<dbReference type="InterPro" id="IPR017441">
    <property type="entry name" value="Protein_kinase_ATP_BS"/>
</dbReference>
<keyword evidence="11 16" id="KW-0067">ATP-binding</keyword>
<dbReference type="GO" id="GO:0005524">
    <property type="term" value="F:ATP binding"/>
    <property type="evidence" value="ECO:0007669"/>
    <property type="project" value="UniProtKB-UniRule"/>
</dbReference>
<sequence>MSPEGARRPGPRPSPRAVPHSPAADVGGASVAMVTNPGPGPPPPPCPGPLTSAHVSGGARLAGPCGAGGKERRSKLSGRRPSQAALPALPLARPRSCPPCLAAGPSMVMADGPRHLQRGPVRVGFYDIEGTLGKGNFAVVKLGRHRITKTEVAIKIIDKSQLDAVNLEKIYREVQIMKMLDHPHIIKLYQVMETKSMLYLVTEYAKNGEIFDYLANHGRLNESEARRKFWQILSAVDYCHGRKIVHRDLKAENLLLDNNMNIKIADFGFGNFFKSGELLATWCGSPPYAAPEVFEGQQYEGPQLDIWSMGVVLYVLVCGALPFDGPTLPILRQRVLEGRFRIPYFMSEDCEHLIRRMLVLDPSKRLTIAQIREHKWMLIEVPVQRPVLYPQEQENEPSIGEFNEQVLRLMHSLGIDQQKTIESLQNKSYNHFAAIYFLLVERLKSHRSSFPVEQRLDGRQRRPSTIAEQTVAKAQTVGLPVTMHSPNMRLLRSALLPQASNVEAFSFPASGCQAEAAFMEEECVDTPKVNGCLLDPVPPVLVRKGCQSLPSNMMETSIDEGLETEGEAEEDPAHAFEAFQSTRSGQRRHTLSEVTNQLVVMPGAGKIFSMNDSPSLDSVDSEYDMGSVQRDLNFLEDNPSLKDIMLANQPSPRMTSPFISLRPTNPAMQALSSQKREVHNRSPVSFREGRRASDTSLTQGIVAFRQHLQNLARTKGILELNKVQLLYEQIGPEADPNLAPAAPQLQDLTSSCPQEEVSPPQESVSTLPASVHPQLSPRQSLETQYLQHRLQKPSLLSKAQNTCQLYCKEPPRSLEQQLQEHRLQQKRLFLQKQSQLQAYFNQMQIAESSYPQPSQQLPLPRQETAPPSQQAPPFSLTQPLSPVLEPSSEQMQYSPFLSQYQEMQLQPLPSTSGPRAAPPLPTQLQQQQPPPPPPPPPPRQPGAAAAPLQFSYQTCELPRAASPASDYPAPCQHPVDGAQQSDLTGPDCPRNPGLQEAPSSYDPLALSELPGLFDCEMLDAVDPQHNGRNNVAFPSADNRLLLALWCLSAEDLLSQGNSSGETFPPWAVRETCLHQNL</sequence>
<dbReference type="InterPro" id="IPR015940">
    <property type="entry name" value="UBA"/>
</dbReference>
<evidence type="ECO:0000256" key="5">
    <source>
        <dbReference type="ARBA" id="ARBA00022527"/>
    </source>
</evidence>
<dbReference type="InterPro" id="IPR034672">
    <property type="entry name" value="SIK"/>
</dbReference>
<dbReference type="PaxDb" id="9544-ENSMMUP00000036709"/>
<dbReference type="FunFam" id="3.30.200.20:FF:000003">
    <property type="entry name" value="Non-specific serine/threonine protein kinase"/>
    <property type="match status" value="1"/>
</dbReference>
<dbReference type="Pfam" id="PF00069">
    <property type="entry name" value="Pkinase"/>
    <property type="match status" value="1"/>
</dbReference>
<comment type="catalytic activity">
    <reaction evidence="14">
        <text>L-seryl-[protein] + ATP = O-phospho-L-seryl-[protein] + ADP + H(+)</text>
        <dbReference type="Rhea" id="RHEA:17989"/>
        <dbReference type="Rhea" id="RHEA-COMP:9863"/>
        <dbReference type="Rhea" id="RHEA-COMP:11604"/>
        <dbReference type="ChEBI" id="CHEBI:15378"/>
        <dbReference type="ChEBI" id="CHEBI:29999"/>
        <dbReference type="ChEBI" id="CHEBI:30616"/>
        <dbReference type="ChEBI" id="CHEBI:83421"/>
        <dbReference type="ChEBI" id="CHEBI:456216"/>
        <dbReference type="EC" id="2.7.11.1"/>
    </reaction>
</comment>
<feature type="compositionally biased region" description="Polar residues" evidence="18">
    <location>
        <begin position="865"/>
        <end position="880"/>
    </location>
</feature>
<evidence type="ECO:0000313" key="21">
    <source>
        <dbReference type="Ensembl" id="ENSMMUP00000062545.1"/>
    </source>
</evidence>
<evidence type="ECO:0000256" key="6">
    <source>
        <dbReference type="ARBA" id="ARBA00022553"/>
    </source>
</evidence>
<dbReference type="CDD" id="cd14071">
    <property type="entry name" value="STKc_SIK"/>
    <property type="match status" value="1"/>
</dbReference>
<keyword evidence="22" id="KW-1185">Reference proteome</keyword>
<evidence type="ECO:0000256" key="3">
    <source>
        <dbReference type="ARBA" id="ARBA00012513"/>
    </source>
</evidence>
<feature type="region of interest" description="Disordered" evidence="18">
    <location>
        <begin position="907"/>
        <end position="944"/>
    </location>
</feature>
<dbReference type="OMA" id="GPPMTIR"/>
<feature type="compositionally biased region" description="Pro residues" evidence="18">
    <location>
        <begin position="38"/>
        <end position="48"/>
    </location>
</feature>
<keyword evidence="8" id="KW-0479">Metal-binding</keyword>
<evidence type="ECO:0000256" key="8">
    <source>
        <dbReference type="ARBA" id="ARBA00022723"/>
    </source>
</evidence>
<keyword evidence="12" id="KW-0460">Magnesium</keyword>
<evidence type="ECO:0000256" key="2">
    <source>
        <dbReference type="ARBA" id="ARBA00004496"/>
    </source>
</evidence>
<dbReference type="GO" id="GO:0036503">
    <property type="term" value="P:ERAD pathway"/>
    <property type="evidence" value="ECO:0007669"/>
    <property type="project" value="Ensembl"/>
</dbReference>
<reference evidence="21" key="3">
    <citation type="submission" date="2025-08" db="UniProtKB">
        <authorList>
            <consortium name="Ensembl"/>
        </authorList>
    </citation>
    <scope>IDENTIFICATION</scope>
    <source>
        <strain evidence="21">17573</strain>
    </source>
</reference>
<evidence type="ECO:0000256" key="14">
    <source>
        <dbReference type="ARBA" id="ARBA00048679"/>
    </source>
</evidence>
<dbReference type="ExpressionAtlas" id="A0A5F7ZBJ6">
    <property type="expression patterns" value="baseline"/>
</dbReference>
<dbReference type="GO" id="GO:0106310">
    <property type="term" value="F:protein serine kinase activity"/>
    <property type="evidence" value="ECO:0007669"/>
    <property type="project" value="Ensembl"/>
</dbReference>
<feature type="binding site" evidence="16">
    <location>
        <begin position="132"/>
        <end position="140"/>
    </location>
    <ligand>
        <name>ATP</name>
        <dbReference type="ChEBI" id="CHEBI:30616"/>
    </ligand>
</feature>
<feature type="domain" description="Protein kinase" evidence="19">
    <location>
        <begin position="126"/>
        <end position="377"/>
    </location>
</feature>